<organism evidence="2 3">
    <name type="scientific">Macrophomina phaseolina (strain MS6)</name>
    <name type="common">Charcoal rot fungus</name>
    <dbReference type="NCBI Taxonomy" id="1126212"/>
    <lineage>
        <taxon>Eukaryota</taxon>
        <taxon>Fungi</taxon>
        <taxon>Dikarya</taxon>
        <taxon>Ascomycota</taxon>
        <taxon>Pezizomycotina</taxon>
        <taxon>Dothideomycetes</taxon>
        <taxon>Dothideomycetes incertae sedis</taxon>
        <taxon>Botryosphaeriales</taxon>
        <taxon>Botryosphaeriaceae</taxon>
        <taxon>Macrophomina</taxon>
    </lineage>
</organism>
<dbReference type="OrthoDB" id="3943817at2759"/>
<evidence type="ECO:0000256" key="1">
    <source>
        <dbReference type="SAM" id="MobiDB-lite"/>
    </source>
</evidence>
<accession>K2RM66</accession>
<sequence length="227" mass="23720">MLSGSGVSTTGSSPPNTSTGSGSPQPPISGTGTTSATSTASPTTVSCPVSNGTTYQAVTVPNSEFYLECGIDYADNNIEFPPGYQIQKRDSIQDVSFYDCVEFCARLCDCVDVTYSFSARTCQPKSAFGQRVAVQNTNNVINARRTKPGCVSSSFSSSSSAARGSATPTVSTYTMTQSVTTTVTMTDGSGTVIVTTVITTVCSTGTRNGHHDASPHWIDFGRVGLQY</sequence>
<protein>
    <recommendedName>
        <fullName evidence="4">Apple domain-containing protein</fullName>
    </recommendedName>
</protein>
<dbReference type="Proteomes" id="UP000007129">
    <property type="component" value="Unassembled WGS sequence"/>
</dbReference>
<evidence type="ECO:0000313" key="2">
    <source>
        <dbReference type="EMBL" id="EKG13912.1"/>
    </source>
</evidence>
<dbReference type="VEuPathDB" id="FungiDB:MPH_08911"/>
<feature type="region of interest" description="Disordered" evidence="1">
    <location>
        <begin position="1"/>
        <end position="46"/>
    </location>
</feature>
<name>K2RM66_MACPH</name>
<dbReference type="InParanoid" id="K2RM66"/>
<evidence type="ECO:0008006" key="4">
    <source>
        <dbReference type="Google" id="ProtNLM"/>
    </source>
</evidence>
<proteinExistence type="predicted"/>
<dbReference type="STRING" id="1126212.K2RM66"/>
<evidence type="ECO:0000313" key="3">
    <source>
        <dbReference type="Proteomes" id="UP000007129"/>
    </source>
</evidence>
<dbReference type="AlphaFoldDB" id="K2RM66"/>
<gene>
    <name evidence="2" type="ORF">MPH_08911</name>
</gene>
<dbReference type="HOGENOM" id="CLU_1219887_0_0_1"/>
<reference evidence="2 3" key="1">
    <citation type="journal article" date="2012" name="BMC Genomics">
        <title>Tools to kill: Genome of one of the most destructive plant pathogenic fungi Macrophomina phaseolina.</title>
        <authorList>
            <person name="Islam M.S."/>
            <person name="Haque M.S."/>
            <person name="Islam M.M."/>
            <person name="Emdad E.M."/>
            <person name="Halim A."/>
            <person name="Hossen Q.M.M."/>
            <person name="Hossain M.Z."/>
            <person name="Ahmed B."/>
            <person name="Rahim S."/>
            <person name="Rahman M.S."/>
            <person name="Alam M.M."/>
            <person name="Hou S."/>
            <person name="Wan X."/>
            <person name="Saito J.A."/>
            <person name="Alam M."/>
        </authorList>
    </citation>
    <scope>NUCLEOTIDE SEQUENCE [LARGE SCALE GENOMIC DNA]</scope>
    <source>
        <strain evidence="2 3">MS6</strain>
    </source>
</reference>
<comment type="caution">
    <text evidence="2">The sequence shown here is derived from an EMBL/GenBank/DDBJ whole genome shotgun (WGS) entry which is preliminary data.</text>
</comment>
<dbReference type="EMBL" id="AHHD01000378">
    <property type="protein sequence ID" value="EKG13912.1"/>
    <property type="molecule type" value="Genomic_DNA"/>
</dbReference>